<comment type="caution">
    <text evidence="2">The sequence shown here is derived from an EMBL/GenBank/DDBJ whole genome shotgun (WGS) entry which is preliminary data.</text>
</comment>
<organism evidence="2 3">
    <name type="scientific">Gordonia aquimaris</name>
    <dbReference type="NCBI Taxonomy" id="2984863"/>
    <lineage>
        <taxon>Bacteria</taxon>
        <taxon>Bacillati</taxon>
        <taxon>Actinomycetota</taxon>
        <taxon>Actinomycetes</taxon>
        <taxon>Mycobacteriales</taxon>
        <taxon>Gordoniaceae</taxon>
        <taxon>Gordonia</taxon>
    </lineage>
</organism>
<feature type="region of interest" description="Disordered" evidence="1">
    <location>
        <begin position="1"/>
        <end position="142"/>
    </location>
</feature>
<dbReference type="RefSeq" id="WP_266063525.1">
    <property type="nucleotide sequence ID" value="NZ_JAPKFM010000032.1"/>
</dbReference>
<evidence type="ECO:0000313" key="3">
    <source>
        <dbReference type="Proteomes" id="UP001143347"/>
    </source>
</evidence>
<evidence type="ECO:0000313" key="2">
    <source>
        <dbReference type="EMBL" id="MCX2966755.1"/>
    </source>
</evidence>
<dbReference type="EMBL" id="JAPKFM010000032">
    <property type="protein sequence ID" value="MCX2966755.1"/>
    <property type="molecule type" value="Genomic_DNA"/>
</dbReference>
<name>A0A9X3D7T6_9ACTN</name>
<gene>
    <name evidence="2" type="ORF">OSB52_22010</name>
</gene>
<evidence type="ECO:0000256" key="1">
    <source>
        <dbReference type="SAM" id="MobiDB-lite"/>
    </source>
</evidence>
<reference evidence="2" key="1">
    <citation type="submission" date="2022-10" db="EMBL/GenBank/DDBJ databases">
        <title>WGS of marine actinomycetes from Thailand.</title>
        <authorList>
            <person name="Thawai C."/>
        </authorList>
    </citation>
    <scope>NUCLEOTIDE SEQUENCE</scope>
    <source>
        <strain evidence="2">SW21</strain>
    </source>
</reference>
<keyword evidence="3" id="KW-1185">Reference proteome</keyword>
<protein>
    <submittedName>
        <fullName evidence="2">Uncharacterized protein</fullName>
    </submittedName>
</protein>
<feature type="compositionally biased region" description="Basic and acidic residues" evidence="1">
    <location>
        <begin position="124"/>
        <end position="142"/>
    </location>
</feature>
<accession>A0A9X3D7T6</accession>
<sequence length="142" mass="14244">MQEEPSILASLGIDPAASPAPPDDVWSAALQAAFDPSATADPDTVPEMDDEPPTLAANDEIIVEPAVLEGTHDGGESGSVSDHDVVAAEPALGDPDLSGPTSSDPTLEDPALDDNAATGPADHSGAESHDDGAGPDDGHYDL</sequence>
<dbReference type="Proteomes" id="UP001143347">
    <property type="component" value="Unassembled WGS sequence"/>
</dbReference>
<feature type="compositionally biased region" description="Basic and acidic residues" evidence="1">
    <location>
        <begin position="70"/>
        <end position="86"/>
    </location>
</feature>
<dbReference type="AlphaFoldDB" id="A0A9X3D7T6"/>
<proteinExistence type="predicted"/>